<dbReference type="GO" id="GO:0030149">
    <property type="term" value="P:sphingolipid catabolic process"/>
    <property type="evidence" value="ECO:0007669"/>
    <property type="project" value="TreeGrafter"/>
</dbReference>
<dbReference type="GO" id="GO:0016020">
    <property type="term" value="C:membrane"/>
    <property type="evidence" value="ECO:0007669"/>
    <property type="project" value="TreeGrafter"/>
</dbReference>
<name>A0A150FV03_GONPE</name>
<dbReference type="PANTHER" id="PTHR12393">
    <property type="entry name" value="SPHINGOMYELIN PHOSPHODIESTERASE RELATED"/>
    <property type="match status" value="1"/>
</dbReference>
<dbReference type="GO" id="GO:0071944">
    <property type="term" value="C:cell periphery"/>
    <property type="evidence" value="ECO:0007669"/>
    <property type="project" value="TreeGrafter"/>
</dbReference>
<dbReference type="EMBL" id="LSYV01000465">
    <property type="protein sequence ID" value="KXZ41436.1"/>
    <property type="molecule type" value="Genomic_DNA"/>
</dbReference>
<sequence>MPLDLATALPCYGSCLLAVAAASNGPDWHQKLSWLVGRGVPRTGAALWGAATSVDGLERVRTLRAEGWPSVTEADVEAVLDLDTGGWGRTDPFEAAALRGDTPTLEGLVAMVPAAMPQGGVCGYSIAGAAAAAAAAGHLHVLKWMHVAQLWPSEAQMHWDVGWVLEIAQGAADEEIVRWMEATFGTQLVDLPRPRRRCRR</sequence>
<dbReference type="GO" id="GO:0046513">
    <property type="term" value="P:ceramide biosynthetic process"/>
    <property type="evidence" value="ECO:0007669"/>
    <property type="project" value="TreeGrafter"/>
</dbReference>
<dbReference type="Proteomes" id="UP000075714">
    <property type="component" value="Unassembled WGS sequence"/>
</dbReference>
<protein>
    <submittedName>
        <fullName evidence="1">Uncharacterized protein</fullName>
    </submittedName>
</protein>
<gene>
    <name evidence="1" type="ORF">GPECTOR_468g387</name>
</gene>
<proteinExistence type="predicted"/>
<evidence type="ECO:0000313" key="1">
    <source>
        <dbReference type="EMBL" id="KXZ41436.1"/>
    </source>
</evidence>
<keyword evidence="2" id="KW-1185">Reference proteome</keyword>
<dbReference type="GO" id="GO:0005783">
    <property type="term" value="C:endoplasmic reticulum"/>
    <property type="evidence" value="ECO:0007669"/>
    <property type="project" value="TreeGrafter"/>
</dbReference>
<dbReference type="AlphaFoldDB" id="A0A150FV03"/>
<dbReference type="GO" id="GO:0004620">
    <property type="term" value="F:phospholipase activity"/>
    <property type="evidence" value="ECO:0007669"/>
    <property type="project" value="TreeGrafter"/>
</dbReference>
<comment type="caution">
    <text evidence="1">The sequence shown here is derived from an EMBL/GenBank/DDBJ whole genome shotgun (WGS) entry which is preliminary data.</text>
</comment>
<organism evidence="1 2">
    <name type="scientific">Gonium pectorale</name>
    <name type="common">Green alga</name>
    <dbReference type="NCBI Taxonomy" id="33097"/>
    <lineage>
        <taxon>Eukaryota</taxon>
        <taxon>Viridiplantae</taxon>
        <taxon>Chlorophyta</taxon>
        <taxon>core chlorophytes</taxon>
        <taxon>Chlorophyceae</taxon>
        <taxon>CS clade</taxon>
        <taxon>Chlamydomonadales</taxon>
        <taxon>Volvocaceae</taxon>
        <taxon>Gonium</taxon>
    </lineage>
</organism>
<dbReference type="PANTHER" id="PTHR12393:SF6">
    <property type="entry name" value="SPHINGOMYELIN PHOSPHODIESTERASE 2"/>
    <property type="match status" value="1"/>
</dbReference>
<evidence type="ECO:0000313" key="2">
    <source>
        <dbReference type="Proteomes" id="UP000075714"/>
    </source>
</evidence>
<accession>A0A150FV03</accession>
<reference evidence="2" key="1">
    <citation type="journal article" date="2016" name="Nat. Commun.">
        <title>The Gonium pectorale genome demonstrates co-option of cell cycle regulation during the evolution of multicellularity.</title>
        <authorList>
            <person name="Hanschen E.R."/>
            <person name="Marriage T.N."/>
            <person name="Ferris P.J."/>
            <person name="Hamaji T."/>
            <person name="Toyoda A."/>
            <person name="Fujiyama A."/>
            <person name="Neme R."/>
            <person name="Noguchi H."/>
            <person name="Minakuchi Y."/>
            <person name="Suzuki M."/>
            <person name="Kawai-Toyooka H."/>
            <person name="Smith D.R."/>
            <person name="Sparks H."/>
            <person name="Anderson J."/>
            <person name="Bakaric R."/>
            <person name="Luria V."/>
            <person name="Karger A."/>
            <person name="Kirschner M.W."/>
            <person name="Durand P.M."/>
            <person name="Michod R.E."/>
            <person name="Nozaki H."/>
            <person name="Olson B.J."/>
        </authorList>
    </citation>
    <scope>NUCLEOTIDE SEQUENCE [LARGE SCALE GENOMIC DNA]</scope>
    <source>
        <strain evidence="2">NIES-2863</strain>
    </source>
</reference>